<evidence type="ECO:0000256" key="9">
    <source>
        <dbReference type="ARBA" id="ARBA00023136"/>
    </source>
</evidence>
<feature type="transmembrane region" description="Helical" evidence="11">
    <location>
        <begin position="336"/>
        <end position="360"/>
    </location>
</feature>
<name>A0A814RJF7_9BILA</name>
<evidence type="ECO:0000256" key="8">
    <source>
        <dbReference type="ARBA" id="ARBA00023065"/>
    </source>
</evidence>
<feature type="transmembrane region" description="Helical" evidence="11">
    <location>
        <begin position="231"/>
        <end position="251"/>
    </location>
</feature>
<dbReference type="OrthoDB" id="6429739at2759"/>
<dbReference type="EMBL" id="CAJOBA010000402">
    <property type="protein sequence ID" value="CAF3529408.1"/>
    <property type="molecule type" value="Genomic_DNA"/>
</dbReference>
<dbReference type="Pfam" id="PF03189">
    <property type="entry name" value="Otopetrin"/>
    <property type="match status" value="1"/>
</dbReference>
<evidence type="ECO:0000256" key="1">
    <source>
        <dbReference type="ARBA" id="ARBA00004651"/>
    </source>
</evidence>
<feature type="transmembrane region" description="Helical" evidence="11">
    <location>
        <begin position="36"/>
        <end position="57"/>
    </location>
</feature>
<dbReference type="GO" id="GO:0015252">
    <property type="term" value="F:proton channel activity"/>
    <property type="evidence" value="ECO:0007669"/>
    <property type="project" value="InterPro"/>
</dbReference>
<dbReference type="AlphaFoldDB" id="A0A814RJF7"/>
<evidence type="ECO:0000256" key="5">
    <source>
        <dbReference type="ARBA" id="ARBA00022692"/>
    </source>
</evidence>
<gene>
    <name evidence="13" type="ORF">GPM918_LOCUS20345</name>
    <name evidence="12" type="ORF">OVA965_LOCUS1996</name>
    <name evidence="15" type="ORF">SRO942_LOCUS20343</name>
    <name evidence="14" type="ORF">TMI583_LOCUS1996</name>
</gene>
<evidence type="ECO:0000313" key="12">
    <source>
        <dbReference type="EMBL" id="CAF0750746.1"/>
    </source>
</evidence>
<dbReference type="EMBL" id="CAJNOK010000402">
    <property type="protein sequence ID" value="CAF0750746.1"/>
    <property type="molecule type" value="Genomic_DNA"/>
</dbReference>
<evidence type="ECO:0000313" key="13">
    <source>
        <dbReference type="EMBL" id="CAF1134040.1"/>
    </source>
</evidence>
<dbReference type="GO" id="GO:0005886">
    <property type="term" value="C:plasma membrane"/>
    <property type="evidence" value="ECO:0007669"/>
    <property type="project" value="UniProtKB-SubCell"/>
</dbReference>
<feature type="transmembrane region" description="Helical" evidence="11">
    <location>
        <begin position="308"/>
        <end position="330"/>
    </location>
</feature>
<keyword evidence="10" id="KW-0407">Ion channel</keyword>
<keyword evidence="5 11" id="KW-0812">Transmembrane</keyword>
<evidence type="ECO:0000256" key="10">
    <source>
        <dbReference type="ARBA" id="ARBA00023303"/>
    </source>
</evidence>
<dbReference type="PANTHER" id="PTHR21522">
    <property type="entry name" value="PROTON CHANNEL OTOP"/>
    <property type="match status" value="1"/>
</dbReference>
<keyword evidence="3" id="KW-0813">Transport</keyword>
<dbReference type="Proteomes" id="UP000682733">
    <property type="component" value="Unassembled WGS sequence"/>
</dbReference>
<comment type="caution">
    <text evidence="13">The sequence shown here is derived from an EMBL/GenBank/DDBJ whole genome shotgun (WGS) entry which is preliminary data.</text>
</comment>
<comment type="similarity">
    <text evidence="2">Belongs to the otopetrin family.</text>
</comment>
<proteinExistence type="inferred from homology"/>
<feature type="transmembrane region" description="Helical" evidence="11">
    <location>
        <begin position="416"/>
        <end position="434"/>
    </location>
</feature>
<feature type="transmembrane region" description="Helical" evidence="11">
    <location>
        <begin position="69"/>
        <end position="91"/>
    </location>
</feature>
<evidence type="ECO:0000313" key="15">
    <source>
        <dbReference type="EMBL" id="CAF3897854.1"/>
    </source>
</evidence>
<feature type="non-terminal residue" evidence="13">
    <location>
        <position position="1"/>
    </location>
</feature>
<dbReference type="InterPro" id="IPR004878">
    <property type="entry name" value="Otopetrin"/>
</dbReference>
<dbReference type="PANTHER" id="PTHR21522:SF32">
    <property type="entry name" value="OTOPETRIN-2"/>
    <property type="match status" value="1"/>
</dbReference>
<evidence type="ECO:0000256" key="2">
    <source>
        <dbReference type="ARBA" id="ARBA00006513"/>
    </source>
</evidence>
<keyword evidence="4" id="KW-1003">Cell membrane</keyword>
<evidence type="ECO:0000256" key="4">
    <source>
        <dbReference type="ARBA" id="ARBA00022475"/>
    </source>
</evidence>
<feature type="transmembrane region" description="Helical" evidence="11">
    <location>
        <begin position="381"/>
        <end position="400"/>
    </location>
</feature>
<dbReference type="EMBL" id="CAJNOQ010006406">
    <property type="protein sequence ID" value="CAF1134040.1"/>
    <property type="molecule type" value="Genomic_DNA"/>
</dbReference>
<keyword evidence="7 11" id="KW-1133">Transmembrane helix</keyword>
<feature type="transmembrane region" description="Helical" evidence="11">
    <location>
        <begin position="7"/>
        <end position="24"/>
    </location>
</feature>
<keyword evidence="16" id="KW-1185">Reference proteome</keyword>
<accession>A0A814RJF7</accession>
<keyword evidence="9 11" id="KW-0472">Membrane</keyword>
<keyword evidence="6" id="KW-0375">Hydrogen ion transport</keyword>
<evidence type="ECO:0000313" key="14">
    <source>
        <dbReference type="EMBL" id="CAF3529408.1"/>
    </source>
</evidence>
<comment type="subcellular location">
    <subcellularLocation>
        <location evidence="1">Cell membrane</location>
        <topology evidence="1">Multi-pass membrane protein</topology>
    </subcellularLocation>
</comment>
<dbReference type="Proteomes" id="UP000663829">
    <property type="component" value="Unassembled WGS sequence"/>
</dbReference>
<protein>
    <recommendedName>
        <fullName evidence="17">Otopetrin-2</fullName>
    </recommendedName>
</protein>
<evidence type="ECO:0008006" key="17">
    <source>
        <dbReference type="Google" id="ProtNLM"/>
    </source>
</evidence>
<feature type="transmembrane region" description="Helical" evidence="11">
    <location>
        <begin position="263"/>
        <end position="287"/>
    </location>
</feature>
<dbReference type="Proteomes" id="UP000681722">
    <property type="component" value="Unassembled WGS sequence"/>
</dbReference>
<organism evidence="13 16">
    <name type="scientific">Didymodactylos carnosus</name>
    <dbReference type="NCBI Taxonomy" id="1234261"/>
    <lineage>
        <taxon>Eukaryota</taxon>
        <taxon>Metazoa</taxon>
        <taxon>Spiralia</taxon>
        <taxon>Gnathifera</taxon>
        <taxon>Rotifera</taxon>
        <taxon>Eurotatoria</taxon>
        <taxon>Bdelloidea</taxon>
        <taxon>Philodinida</taxon>
        <taxon>Philodinidae</taxon>
        <taxon>Didymodactylos</taxon>
    </lineage>
</organism>
<evidence type="ECO:0000256" key="11">
    <source>
        <dbReference type="SAM" id="Phobius"/>
    </source>
</evidence>
<evidence type="ECO:0000256" key="3">
    <source>
        <dbReference type="ARBA" id="ARBA00022448"/>
    </source>
</evidence>
<dbReference type="Proteomes" id="UP000677228">
    <property type="component" value="Unassembled WGS sequence"/>
</dbReference>
<reference evidence="13" key="1">
    <citation type="submission" date="2021-02" db="EMBL/GenBank/DDBJ databases">
        <authorList>
            <person name="Nowell W R."/>
        </authorList>
    </citation>
    <scope>NUCLEOTIDE SEQUENCE</scope>
</reference>
<sequence length="449" mass="51806">GLYMRIGIGIFSFGSLLHHVLILIEHVDISLKCNNHLVICEKLLFVIFNFIQFFFIFKNSNIIIHNYRSLAYFGVMHVTITNICSWFHAIITETKLEITSHDSETLLETNHSTLFSKLFQSKDTNITNPSILCNHPNYGSELITKTEYSLAPYLFPFTVEYTLMSFTLFLIIWQNLGRKLSSKTTNHEHHNDNASTVITDDGINKNCHKHHGDDEHEHVFNVNCQKSIRGLFTGFLILAGTIMTIITYFIYKNVDKQSEIFDSYLSVMMSKCSQLVLNCLMFGVIILGYIHTRQLKIRWHTTIVFDEVLVIFSSLGTYLFAIFSLLSAAFSNHIQVLELLTLIVSILQIIECTLQTLFILDGLRRRANTHKAKREKPGREFVALLIVLNISLWLLDTFISKKMETNQIQVQFYDKITWAIIHTLAAPLSMFYKFHSSVCLSDMWQAIYA</sequence>
<feature type="transmembrane region" description="Helical" evidence="11">
    <location>
        <begin position="153"/>
        <end position="173"/>
    </location>
</feature>
<evidence type="ECO:0000256" key="7">
    <source>
        <dbReference type="ARBA" id="ARBA00022989"/>
    </source>
</evidence>
<keyword evidence="8" id="KW-0406">Ion transport</keyword>
<evidence type="ECO:0000256" key="6">
    <source>
        <dbReference type="ARBA" id="ARBA00022781"/>
    </source>
</evidence>
<dbReference type="EMBL" id="CAJOBC010006407">
    <property type="protein sequence ID" value="CAF3897854.1"/>
    <property type="molecule type" value="Genomic_DNA"/>
</dbReference>
<evidence type="ECO:0000313" key="16">
    <source>
        <dbReference type="Proteomes" id="UP000663829"/>
    </source>
</evidence>